<accession>A0A1X0NRD6</accession>
<sequence length="305" mass="32129">MTLPTSEEHPSCFPVMSFLHVPGKMSQPLWLMMGTAFLLRTGHAAGGNRRFFLSAKHTFAPWEYLGSPDKLKIPEAYRKTRFVIGRLYLTDCKGKAMATSAAELQLVALHPTLDVALLALRAPPPSLSLSSSLSSSSPISSSSSLSSPAAGDSKGPESDVHVAVERRAALTGGGLTLSPSDPQKGDVCVVRGYGGVGPLGLLDTTDPELLQRLPAAQRDELLAALKCVEGQQVAATAAVEVLHASGICRATHGRCYHGMSGGPVLVNDEMCGGILYGKHAEHTEHLGYTPAHSFSEWLSCATGTG</sequence>
<dbReference type="EMBL" id="NBCO01000023">
    <property type="protein sequence ID" value="ORC87275.1"/>
    <property type="molecule type" value="Genomic_DNA"/>
</dbReference>
<comment type="caution">
    <text evidence="2">The sequence shown here is derived from an EMBL/GenBank/DDBJ whole genome shotgun (WGS) entry which is preliminary data.</text>
</comment>
<dbReference type="AlphaFoldDB" id="A0A1X0NRD6"/>
<evidence type="ECO:0000313" key="3">
    <source>
        <dbReference type="Proteomes" id="UP000192257"/>
    </source>
</evidence>
<feature type="region of interest" description="Disordered" evidence="1">
    <location>
        <begin position="131"/>
        <end position="159"/>
    </location>
</feature>
<dbReference type="SUPFAM" id="SSF50494">
    <property type="entry name" value="Trypsin-like serine proteases"/>
    <property type="match status" value="1"/>
</dbReference>
<organism evidence="2 3">
    <name type="scientific">Trypanosoma theileri</name>
    <dbReference type="NCBI Taxonomy" id="67003"/>
    <lineage>
        <taxon>Eukaryota</taxon>
        <taxon>Discoba</taxon>
        <taxon>Euglenozoa</taxon>
        <taxon>Kinetoplastea</taxon>
        <taxon>Metakinetoplastina</taxon>
        <taxon>Trypanosomatida</taxon>
        <taxon>Trypanosomatidae</taxon>
        <taxon>Trypanosoma</taxon>
    </lineage>
</organism>
<reference evidence="2 3" key="1">
    <citation type="submission" date="2017-03" db="EMBL/GenBank/DDBJ databases">
        <title>An alternative strategy for trypanosome survival in the mammalian bloodstream revealed through genome and transcriptome analysis of the ubiquitous bovine parasite Trypanosoma (Megatrypanum) theileri.</title>
        <authorList>
            <person name="Kelly S."/>
            <person name="Ivens A."/>
            <person name="Mott A."/>
            <person name="O'Neill E."/>
            <person name="Emms D."/>
            <person name="Macleod O."/>
            <person name="Voorheis P."/>
            <person name="Matthews J."/>
            <person name="Matthews K."/>
            <person name="Carrington M."/>
        </authorList>
    </citation>
    <scope>NUCLEOTIDE SEQUENCE [LARGE SCALE GENOMIC DNA]</scope>
    <source>
        <strain evidence="2">Edinburgh</strain>
    </source>
</reference>
<keyword evidence="3" id="KW-1185">Reference proteome</keyword>
<evidence type="ECO:0000313" key="2">
    <source>
        <dbReference type="EMBL" id="ORC87275.1"/>
    </source>
</evidence>
<dbReference type="Proteomes" id="UP000192257">
    <property type="component" value="Unassembled WGS sequence"/>
</dbReference>
<dbReference type="InterPro" id="IPR009003">
    <property type="entry name" value="Peptidase_S1_PA"/>
</dbReference>
<protein>
    <submittedName>
        <fullName evidence="2">Uncharacterized protein</fullName>
    </submittedName>
</protein>
<dbReference type="GeneID" id="39987266"/>
<proteinExistence type="predicted"/>
<dbReference type="VEuPathDB" id="TriTrypDB:TM35_000232460"/>
<evidence type="ECO:0000256" key="1">
    <source>
        <dbReference type="SAM" id="MobiDB-lite"/>
    </source>
</evidence>
<dbReference type="RefSeq" id="XP_028881341.1">
    <property type="nucleotide sequence ID" value="XM_029027486.1"/>
</dbReference>
<gene>
    <name evidence="2" type="ORF">TM35_000232460</name>
</gene>
<name>A0A1X0NRD6_9TRYP</name>
<feature type="compositionally biased region" description="Low complexity" evidence="1">
    <location>
        <begin position="131"/>
        <end position="150"/>
    </location>
</feature>
<dbReference type="OrthoDB" id="240599at2759"/>